<gene>
    <name evidence="3" type="ordered locus">Halha_0996</name>
</gene>
<dbReference type="RefSeq" id="WP_015326682.1">
    <property type="nucleotide sequence ID" value="NC_019978.1"/>
</dbReference>
<dbReference type="SUPFAM" id="SSF56349">
    <property type="entry name" value="DNA breaking-rejoining enzymes"/>
    <property type="match status" value="1"/>
</dbReference>
<name>L0K6R3_HALHC</name>
<keyword evidence="4" id="KW-1185">Reference proteome</keyword>
<dbReference type="GO" id="GO:0003677">
    <property type="term" value="F:DNA binding"/>
    <property type="evidence" value="ECO:0007669"/>
    <property type="project" value="InterPro"/>
</dbReference>
<dbReference type="PANTHER" id="PTHR30349">
    <property type="entry name" value="PHAGE INTEGRASE-RELATED"/>
    <property type="match status" value="1"/>
</dbReference>
<dbReference type="InterPro" id="IPR013762">
    <property type="entry name" value="Integrase-like_cat_sf"/>
</dbReference>
<accession>L0K6R3</accession>
<proteinExistence type="predicted"/>
<evidence type="ECO:0000256" key="1">
    <source>
        <dbReference type="ARBA" id="ARBA00023172"/>
    </source>
</evidence>
<dbReference type="KEGG" id="hhl:Halha_0996"/>
<dbReference type="GO" id="GO:0015074">
    <property type="term" value="P:DNA integration"/>
    <property type="evidence" value="ECO:0007669"/>
    <property type="project" value="InterPro"/>
</dbReference>
<dbReference type="PANTHER" id="PTHR30349:SF82">
    <property type="entry name" value="INTEGRASE_RECOMBINASE YOEC-RELATED"/>
    <property type="match status" value="1"/>
</dbReference>
<keyword evidence="1" id="KW-0233">DNA recombination</keyword>
<dbReference type="GO" id="GO:0006310">
    <property type="term" value="P:DNA recombination"/>
    <property type="evidence" value="ECO:0007669"/>
    <property type="project" value="UniProtKB-KW"/>
</dbReference>
<dbReference type="InterPro" id="IPR002104">
    <property type="entry name" value="Integrase_catalytic"/>
</dbReference>
<dbReference type="EMBL" id="CP003359">
    <property type="protein sequence ID" value="AGB40957.1"/>
    <property type="molecule type" value="Genomic_DNA"/>
</dbReference>
<dbReference type="OrthoDB" id="9788852at2"/>
<dbReference type="Pfam" id="PF00589">
    <property type="entry name" value="Phage_integrase"/>
    <property type="match status" value="1"/>
</dbReference>
<evidence type="ECO:0000259" key="2">
    <source>
        <dbReference type="PROSITE" id="PS51898"/>
    </source>
</evidence>
<dbReference type="STRING" id="748449.Halha_0996"/>
<evidence type="ECO:0000313" key="4">
    <source>
        <dbReference type="Proteomes" id="UP000010880"/>
    </source>
</evidence>
<dbReference type="AlphaFoldDB" id="L0K6R3"/>
<feature type="domain" description="Tyr recombinase" evidence="2">
    <location>
        <begin position="4"/>
        <end position="190"/>
    </location>
</feature>
<dbReference type="InterPro" id="IPR050090">
    <property type="entry name" value="Tyrosine_recombinase_XerCD"/>
</dbReference>
<organism evidence="3 4">
    <name type="scientific">Halobacteroides halobius (strain ATCC 35273 / DSM 5150 / MD-1)</name>
    <dbReference type="NCBI Taxonomy" id="748449"/>
    <lineage>
        <taxon>Bacteria</taxon>
        <taxon>Bacillati</taxon>
        <taxon>Bacillota</taxon>
        <taxon>Clostridia</taxon>
        <taxon>Halanaerobiales</taxon>
        <taxon>Halobacteroidaceae</taxon>
        <taxon>Halobacteroides</taxon>
    </lineage>
</organism>
<dbReference type="InterPro" id="IPR011010">
    <property type="entry name" value="DNA_brk_join_enz"/>
</dbReference>
<reference evidence="4" key="1">
    <citation type="submission" date="2012-02" db="EMBL/GenBank/DDBJ databases">
        <title>The complete genome of Halobacteroides halobius DSM 5150.</title>
        <authorList>
            <person name="Lucas S."/>
            <person name="Copeland A."/>
            <person name="Lapidus A."/>
            <person name="Glavina del Rio T."/>
            <person name="Dalin E."/>
            <person name="Tice H."/>
            <person name="Bruce D."/>
            <person name="Goodwin L."/>
            <person name="Pitluck S."/>
            <person name="Peters L."/>
            <person name="Mikhailova N."/>
            <person name="Gu W."/>
            <person name="Kyrpides N."/>
            <person name="Mavromatis K."/>
            <person name="Ivanova N."/>
            <person name="Brettin T."/>
            <person name="Detter J.C."/>
            <person name="Han C."/>
            <person name="Larimer F."/>
            <person name="Land M."/>
            <person name="Hauser L."/>
            <person name="Markowitz V."/>
            <person name="Cheng J.-F."/>
            <person name="Hugenholtz P."/>
            <person name="Woyke T."/>
            <person name="Wu D."/>
            <person name="Tindall B."/>
            <person name="Pomrenke H."/>
            <person name="Brambilla E."/>
            <person name="Klenk H.-P."/>
            <person name="Eisen J.A."/>
        </authorList>
    </citation>
    <scope>NUCLEOTIDE SEQUENCE [LARGE SCALE GENOMIC DNA]</scope>
    <source>
        <strain evidence="4">ATCC 35273 / DSM 5150 / MD-1</strain>
    </source>
</reference>
<dbReference type="Proteomes" id="UP000010880">
    <property type="component" value="Chromosome"/>
</dbReference>
<sequence>MGNRMEPIRERDKIIEIKEMLKKNKKYRDYVLFVCGINFGLRIGDLLKLRIKDVINSVGEIRETFEIVEQKTNKRNVIKINQQAKQAIQLLNKKTEITNDQTNYLIYNTRDQTKNISRVQAYKLVKKWCQQVGLKNLPVGTHTLRKTWGYHAHKNGISIETIQAKYKHANTSTTRHYLGIEQKDVNKAYDKVNL</sequence>
<dbReference type="Gene3D" id="1.10.443.10">
    <property type="entry name" value="Intergrase catalytic core"/>
    <property type="match status" value="1"/>
</dbReference>
<evidence type="ECO:0000313" key="3">
    <source>
        <dbReference type="EMBL" id="AGB40957.1"/>
    </source>
</evidence>
<dbReference type="HOGENOM" id="CLU_027562_33_1_9"/>
<protein>
    <submittedName>
        <fullName evidence="3">Site-specific recombinase XerD</fullName>
    </submittedName>
</protein>
<dbReference type="eggNOG" id="COG0582">
    <property type="taxonomic scope" value="Bacteria"/>
</dbReference>
<dbReference type="PROSITE" id="PS51898">
    <property type="entry name" value="TYR_RECOMBINASE"/>
    <property type="match status" value="1"/>
</dbReference>